<keyword evidence="2" id="KW-1185">Reference proteome</keyword>
<sequence>MDLLRCKSTFSSFVKCKIEMSEQGQGHHLFDI</sequence>
<dbReference type="Proteomes" id="UP000663760">
    <property type="component" value="Chromosome 4"/>
</dbReference>
<organism evidence="1 2">
    <name type="scientific">Spirodela intermedia</name>
    <name type="common">Intermediate duckweed</name>
    <dbReference type="NCBI Taxonomy" id="51605"/>
    <lineage>
        <taxon>Eukaryota</taxon>
        <taxon>Viridiplantae</taxon>
        <taxon>Streptophyta</taxon>
        <taxon>Embryophyta</taxon>
        <taxon>Tracheophyta</taxon>
        <taxon>Spermatophyta</taxon>
        <taxon>Magnoliopsida</taxon>
        <taxon>Liliopsida</taxon>
        <taxon>Araceae</taxon>
        <taxon>Lemnoideae</taxon>
        <taxon>Spirodela</taxon>
    </lineage>
</organism>
<protein>
    <submittedName>
        <fullName evidence="1">Uncharacterized protein</fullName>
    </submittedName>
</protein>
<dbReference type="AlphaFoldDB" id="A0A7I8KAN4"/>
<gene>
    <name evidence="1" type="ORF">SI8410_04005480</name>
</gene>
<reference evidence="1" key="1">
    <citation type="submission" date="2020-02" db="EMBL/GenBank/DDBJ databases">
        <authorList>
            <person name="Scholz U."/>
            <person name="Mascher M."/>
            <person name="Fiebig A."/>
        </authorList>
    </citation>
    <scope>NUCLEOTIDE SEQUENCE</scope>
</reference>
<name>A0A7I8KAN4_SPIIN</name>
<dbReference type="EMBL" id="LR746267">
    <property type="protein sequence ID" value="CAA7394819.1"/>
    <property type="molecule type" value="Genomic_DNA"/>
</dbReference>
<proteinExistence type="predicted"/>
<accession>A0A7I8KAN4</accession>
<evidence type="ECO:0000313" key="2">
    <source>
        <dbReference type="Proteomes" id="UP000663760"/>
    </source>
</evidence>
<evidence type="ECO:0000313" key="1">
    <source>
        <dbReference type="EMBL" id="CAA7394819.1"/>
    </source>
</evidence>